<evidence type="ECO:0008006" key="10">
    <source>
        <dbReference type="Google" id="ProtNLM"/>
    </source>
</evidence>
<evidence type="ECO:0000256" key="4">
    <source>
        <dbReference type="SAM" id="Coils"/>
    </source>
</evidence>
<feature type="transmembrane region" description="Helical" evidence="5">
    <location>
        <begin position="1752"/>
        <end position="1770"/>
    </location>
</feature>
<keyword evidence="9" id="KW-1185">Reference proteome</keyword>
<feature type="repeat" description="ANK" evidence="3">
    <location>
        <begin position="660"/>
        <end position="692"/>
    </location>
</feature>
<dbReference type="InterPro" id="IPR049050">
    <property type="entry name" value="nSTAND3"/>
</dbReference>
<dbReference type="PROSITE" id="PS50297">
    <property type="entry name" value="ANK_REP_REGION"/>
    <property type="match status" value="2"/>
</dbReference>
<evidence type="ECO:0000256" key="5">
    <source>
        <dbReference type="SAM" id="Phobius"/>
    </source>
</evidence>
<gene>
    <name evidence="8" type="ORF">MCOR_669</name>
</gene>
<dbReference type="Pfam" id="PF18738">
    <property type="entry name" value="HEPN_DZIP3"/>
    <property type="match status" value="2"/>
</dbReference>
<feature type="transmembrane region" description="Helical" evidence="5">
    <location>
        <begin position="1959"/>
        <end position="1982"/>
    </location>
</feature>
<keyword evidence="2 3" id="KW-0040">ANK repeat</keyword>
<feature type="domain" description="DZIP3-like HEPN" evidence="6">
    <location>
        <begin position="86"/>
        <end position="193"/>
    </location>
</feature>
<keyword evidence="5" id="KW-0812">Transmembrane</keyword>
<protein>
    <recommendedName>
        <fullName evidence="10">DZIP3-like HEPN domain-containing protein</fullName>
    </recommendedName>
</protein>
<feature type="transmembrane region" description="Helical" evidence="5">
    <location>
        <begin position="1994"/>
        <end position="2011"/>
    </location>
</feature>
<evidence type="ECO:0000259" key="7">
    <source>
        <dbReference type="Pfam" id="PF20720"/>
    </source>
</evidence>
<reference evidence="8 9" key="1">
    <citation type="submission" date="2020-06" db="EMBL/GenBank/DDBJ databases">
        <authorList>
            <person name="Li R."/>
            <person name="Bekaert M."/>
        </authorList>
    </citation>
    <scope>NUCLEOTIDE SEQUENCE [LARGE SCALE GENOMIC DNA]</scope>
    <source>
        <strain evidence="9">wild</strain>
    </source>
</reference>
<feature type="domain" description="DZIP3-like HEPN" evidence="6">
    <location>
        <begin position="922"/>
        <end position="1029"/>
    </location>
</feature>
<feature type="coiled-coil region" evidence="4">
    <location>
        <begin position="1030"/>
        <end position="1057"/>
    </location>
</feature>
<dbReference type="InterPro" id="IPR036770">
    <property type="entry name" value="Ankyrin_rpt-contain_sf"/>
</dbReference>
<sequence>MTSISQLTEEEKNFARFFLLNFKVSPDIARRFFDGVFPPTHLAQTINSCMHAFINLNKKKRINAAQLELLRGVPGTVWPSYLPPMPVGKKATSSKDFDLTMMICLLRNIGGLSTPSNGWDQLPHPSDMLPGAHLATMKWHRNQMAHTTLTSMDNNEFTDKWTQVEKALTSLNNGQIPHEVTEILNYDLDGEQAKTLANAELEQLKKEYMDCEKEKEQLESDFSYDRKEHLPKNIADANTTLVETWLKDDKSFYETKGSELVYKKVKDSSCILVTSNSGLGKTATIRHIALKLKSEGFEIVPVVSPEDIIKYKLNKKQVFLIDDVLGKYDLSPTLLEKWERINEKLMSCLETELGSKKILCTLRLQIASHTRFKNASTILNKEIINLESESNALSKEEKQNILTKHLKINNLEKEIKTEEIISSDELQDKKGAISRVIEAALPFRSTLMYWIVAFGCNELFQYVWNKMTTLDRYWILGNDFIFIPTVKSFFPLAVLGGNLDIVTELISSGADVNCLSEFLETPLDIAVNYCRYDMVHLLVRNRAQVNLRRWCTMNIPIAITSKKQECINLILEYDLNHTELHEAVLHKDLDNFRSKIRSENIDSKTMSGWTVLHYAVLLNNLEAVKVLFHEELPQNVDSQNDQRELLCREPTPNIDIVDNYGLTAVHLAVISNNIEVLSVLLRNRDEVKVRDVFDKTPLHYITSESATKSLLIHCSRNQTIQNAEMGKEYEKTQMSAFRVICFNITLNTSFRNVCLNSLNMPDRQGNTPLHSVINRCLSKEENSNCIESLLENGANPYLFNDSHTSALELFKSSRDTIKYINNSAKYRQSIEDTYKLIVKVISVSKNEIRRSLLNTLDQSCSSEAPKRFFDGLFPPAHLAQTINSCIHTIIKLNNNKRINAVQLELLRAVPGLVWPSYLPPMPVGTKATSSKDFDLTMMICLLRNIGGLSTPSNGWDQLPHQSDVLPEAHLATMKWYRNQMAHTTLTSMDNNEFTDKWTQVEKALTSLNNGQIPHEVTQILNYDLDGEQAKTLANVELTQLKKEYMDCEKEKEQIENDFSYYKEGNLPKNIAETNAILVETWKKDDESFYETKGSELVYDKVMDCSCILVTSNSGLGKTATIRHIALKLQKEGFEIVPIESPDDIIKYKTSQKQVFLIDDVIGKNNLSPTLLEKWERINEKLMSCLKVELGSNKLFCTLRLQIASHQRFKNASTILNQEVINIESESYALSKEEKQKILIKHLTKNNLEKKIKTEEVETMCKTYYAFPLLCKLVSNDEERFIKRIAFFRQPFSLLKEELDKMSNEHKELFCSLVLCMLFNGSLSRSIFDIESDEYDEKIYRIMQACGLQRNVSKKELENSAFSALGSYFTEDGYNFRFIHDALEETVGCHFYKFDPRIMFSDCDISFLRDRVRIQTKRENMNENFDENIVIIQEDELNENHLKPLYNRLSNELACAGSSSVLMGQLFENRNFVRIFGIHFEKNQRIPGSQNTFFKKVSSDFFGRKPTSQVSIDDKKGQTAVHLAVINNDIELLSLLLRNKAEVNVRDYFDRTPLHYTTSESATKLLLTHSARNQCVEINRNAEEGRKFEKTPMSAFRTMCFNITLKTSFRNIGRDFINMPDWKGNTPLHSFINRLDEEESSDCIKILLANGANPYLCNDNGTFALELIKSSCDTVKYKNKSESAKYTQTITKTYKIFASVMIFLMGVTFGLAIYLSSEIRKETQNALFCVGQFAESGNITKERVTIVQVNRSINVILLTFVLIFWILTITFHMKYSESFRRCFYLFIVIILLGCGFSISFGAFEAIQILIRFMYAIIVGVILFFIFIKTKPLVRCISSVASAYCERVNNVLPLLLCILYSVVYTHYAQFLWNTNDLKFEKFYDMRNINALKITALNCTEFMFVNISCTSLTYNISYNNVTDFSVQCSTDPNIKSYNGTRGTLIMDSECIDGSEIGLMSLYILNLSLHATCAYCFLQCSLLFVMITTKIFRGKTKFQVLNGVGIALLYVDIFYHSF</sequence>
<feature type="domain" description="Novel STAND NTPase 3" evidence="7">
    <location>
        <begin position="1088"/>
        <end position="1243"/>
    </location>
</feature>
<feature type="transmembrane region" description="Helical" evidence="5">
    <location>
        <begin position="1807"/>
        <end position="1826"/>
    </location>
</feature>
<feature type="repeat" description="ANK" evidence="3">
    <location>
        <begin position="1515"/>
        <end position="1547"/>
    </location>
</feature>
<evidence type="ECO:0000256" key="3">
    <source>
        <dbReference type="PROSITE-ProRule" id="PRU00023"/>
    </source>
</evidence>
<dbReference type="Pfam" id="PF20720">
    <property type="entry name" value="nSTAND3"/>
    <property type="match status" value="2"/>
</dbReference>
<keyword evidence="4" id="KW-0175">Coiled coil</keyword>
<dbReference type="SMART" id="SM00248">
    <property type="entry name" value="ANK"/>
    <property type="match status" value="8"/>
</dbReference>
<keyword evidence="5" id="KW-1133">Transmembrane helix</keyword>
<proteinExistence type="predicted"/>
<feature type="domain" description="Novel STAND NTPase 3" evidence="7">
    <location>
        <begin position="252"/>
        <end position="407"/>
    </location>
</feature>
<feature type="transmembrane region" description="Helical" evidence="5">
    <location>
        <begin position="1846"/>
        <end position="1865"/>
    </location>
</feature>
<dbReference type="Pfam" id="PF13637">
    <property type="entry name" value="Ank_4"/>
    <property type="match status" value="1"/>
</dbReference>
<evidence type="ECO:0000259" key="6">
    <source>
        <dbReference type="Pfam" id="PF18738"/>
    </source>
</evidence>
<organism evidence="8 9">
    <name type="scientific">Mytilus coruscus</name>
    <name type="common">Sea mussel</name>
    <dbReference type="NCBI Taxonomy" id="42192"/>
    <lineage>
        <taxon>Eukaryota</taxon>
        <taxon>Metazoa</taxon>
        <taxon>Spiralia</taxon>
        <taxon>Lophotrochozoa</taxon>
        <taxon>Mollusca</taxon>
        <taxon>Bivalvia</taxon>
        <taxon>Autobranchia</taxon>
        <taxon>Pteriomorphia</taxon>
        <taxon>Mytilida</taxon>
        <taxon>Mytiloidea</taxon>
        <taxon>Mytilidae</taxon>
        <taxon>Mytilinae</taxon>
        <taxon>Mytilus</taxon>
    </lineage>
</organism>
<feature type="repeat" description="ANK" evidence="3">
    <location>
        <begin position="1622"/>
        <end position="1658"/>
    </location>
</feature>
<keyword evidence="5" id="KW-0472">Membrane</keyword>
<dbReference type="PANTHER" id="PTHR24126:SF14">
    <property type="entry name" value="ANK_REP_REGION DOMAIN-CONTAINING PROTEIN"/>
    <property type="match status" value="1"/>
</dbReference>
<evidence type="ECO:0000256" key="1">
    <source>
        <dbReference type="ARBA" id="ARBA00022737"/>
    </source>
</evidence>
<feature type="transmembrane region" description="Helical" evidence="5">
    <location>
        <begin position="1782"/>
        <end position="1801"/>
    </location>
</feature>
<name>A0A6J7ZWF2_MYTCO</name>
<evidence type="ECO:0000313" key="8">
    <source>
        <dbReference type="EMBL" id="CAC5356607.1"/>
    </source>
</evidence>
<dbReference type="Pfam" id="PF00023">
    <property type="entry name" value="Ank"/>
    <property type="match status" value="2"/>
</dbReference>
<accession>A0A6J7ZWF2</accession>
<dbReference type="InterPro" id="IPR002110">
    <property type="entry name" value="Ankyrin_rpt"/>
</dbReference>
<evidence type="ECO:0000313" key="9">
    <source>
        <dbReference type="Proteomes" id="UP000507470"/>
    </source>
</evidence>
<keyword evidence="1" id="KW-0677">Repeat</keyword>
<dbReference type="InterPro" id="IPR041249">
    <property type="entry name" value="HEPN_DZIP3"/>
</dbReference>
<dbReference type="PANTHER" id="PTHR24126">
    <property type="entry name" value="ANKYRIN REPEAT, PH AND SEC7 DOMAIN CONTAINING PROTEIN SECG-RELATED"/>
    <property type="match status" value="1"/>
</dbReference>
<dbReference type="SUPFAM" id="SSF48403">
    <property type="entry name" value="Ankyrin repeat"/>
    <property type="match status" value="3"/>
</dbReference>
<dbReference type="Pfam" id="PF12796">
    <property type="entry name" value="Ank_2"/>
    <property type="match status" value="1"/>
</dbReference>
<feature type="transmembrane region" description="Helical" evidence="5">
    <location>
        <begin position="1695"/>
        <end position="1714"/>
    </location>
</feature>
<evidence type="ECO:0000256" key="2">
    <source>
        <dbReference type="ARBA" id="ARBA00023043"/>
    </source>
</evidence>
<dbReference type="PROSITE" id="PS50088">
    <property type="entry name" value="ANK_REPEAT"/>
    <property type="match status" value="3"/>
</dbReference>
<dbReference type="EMBL" id="CACVKT020000161">
    <property type="protein sequence ID" value="CAC5356607.1"/>
    <property type="molecule type" value="Genomic_DNA"/>
</dbReference>
<feature type="coiled-coil region" evidence="4">
    <location>
        <begin position="194"/>
        <end position="221"/>
    </location>
</feature>
<dbReference type="OrthoDB" id="6122878at2759"/>
<dbReference type="Gene3D" id="1.25.40.20">
    <property type="entry name" value="Ankyrin repeat-containing domain"/>
    <property type="match status" value="3"/>
</dbReference>
<dbReference type="Proteomes" id="UP000507470">
    <property type="component" value="Unassembled WGS sequence"/>
</dbReference>